<evidence type="ECO:0000256" key="6">
    <source>
        <dbReference type="ARBA" id="ARBA00023239"/>
    </source>
</evidence>
<keyword evidence="10" id="KW-1185">Reference proteome</keyword>
<dbReference type="Pfam" id="PF00274">
    <property type="entry name" value="Glycolytic"/>
    <property type="match status" value="1"/>
</dbReference>
<dbReference type="EMBL" id="PVWK01000027">
    <property type="protein sequence ID" value="PSB32482.1"/>
    <property type="molecule type" value="Genomic_DNA"/>
</dbReference>
<dbReference type="Proteomes" id="UP000239576">
    <property type="component" value="Unassembled WGS sequence"/>
</dbReference>
<dbReference type="GO" id="GO:0004332">
    <property type="term" value="F:fructose-bisphosphate aldolase activity"/>
    <property type="evidence" value="ECO:0007669"/>
    <property type="project" value="UniProtKB-EC"/>
</dbReference>
<comment type="pathway">
    <text evidence="2">Carbohydrate degradation; glycolysis; D-glyceraldehyde 3-phosphate and glycerone phosphate from D-glucose: step 4/4.</text>
</comment>
<proteinExistence type="inferred from homology"/>
<dbReference type="RefSeq" id="WP_106255345.1">
    <property type="nucleotide sequence ID" value="NZ_CAWNSW010000015.1"/>
</dbReference>
<evidence type="ECO:0000256" key="7">
    <source>
        <dbReference type="ARBA" id="ARBA00029799"/>
    </source>
</evidence>
<protein>
    <recommendedName>
        <fullName evidence="8">Probable fructose-bisphosphate aldolase class 1</fullName>
        <ecNumber evidence="4">4.1.2.13</ecNumber>
    </recommendedName>
    <alternativeName>
        <fullName evidence="7">Fructose-bisphosphate aldolase class I</fullName>
    </alternativeName>
</protein>
<dbReference type="Gene3D" id="3.20.20.70">
    <property type="entry name" value="Aldolase class I"/>
    <property type="match status" value="1"/>
</dbReference>
<evidence type="ECO:0000256" key="8">
    <source>
        <dbReference type="ARBA" id="ARBA00072515"/>
    </source>
</evidence>
<evidence type="ECO:0000256" key="2">
    <source>
        <dbReference type="ARBA" id="ARBA00004714"/>
    </source>
</evidence>
<evidence type="ECO:0000313" key="10">
    <source>
        <dbReference type="Proteomes" id="UP000239576"/>
    </source>
</evidence>
<dbReference type="FunFam" id="3.20.20.70:FF:000140">
    <property type="entry name" value="Fructose-bisphosphate aldolase"/>
    <property type="match status" value="1"/>
</dbReference>
<dbReference type="SUPFAM" id="SSF51569">
    <property type="entry name" value="Aldolase"/>
    <property type="match status" value="1"/>
</dbReference>
<dbReference type="CDD" id="cd00948">
    <property type="entry name" value="FBP_aldolase_I_a"/>
    <property type="match status" value="1"/>
</dbReference>
<dbReference type="EC" id="4.1.2.13" evidence="4"/>
<evidence type="ECO:0000313" key="9">
    <source>
        <dbReference type="EMBL" id="PSB32482.1"/>
    </source>
</evidence>
<evidence type="ECO:0000256" key="5">
    <source>
        <dbReference type="ARBA" id="ARBA00023152"/>
    </source>
</evidence>
<organism evidence="9 10">
    <name type="scientific">Stenomitos frigidus ULC18</name>
    <dbReference type="NCBI Taxonomy" id="2107698"/>
    <lineage>
        <taxon>Bacteria</taxon>
        <taxon>Bacillati</taxon>
        <taxon>Cyanobacteriota</taxon>
        <taxon>Cyanophyceae</taxon>
        <taxon>Leptolyngbyales</taxon>
        <taxon>Leptolyngbyaceae</taxon>
        <taxon>Stenomitos</taxon>
    </lineage>
</organism>
<name>A0A2T1EI89_9CYAN</name>
<dbReference type="OrthoDB" id="9813469at2"/>
<reference evidence="9 10" key="2">
    <citation type="submission" date="2018-03" db="EMBL/GenBank/DDBJ databases">
        <title>The ancient ancestry and fast evolution of plastids.</title>
        <authorList>
            <person name="Moore K.R."/>
            <person name="Magnabosco C."/>
            <person name="Momper L."/>
            <person name="Gold D.A."/>
            <person name="Bosak T."/>
            <person name="Fournier G.P."/>
        </authorList>
    </citation>
    <scope>NUCLEOTIDE SEQUENCE [LARGE SCALE GENOMIC DNA]</scope>
    <source>
        <strain evidence="9 10">ULC18</strain>
    </source>
</reference>
<comment type="caution">
    <text evidence="9">The sequence shown here is derived from an EMBL/GenBank/DDBJ whole genome shotgun (WGS) entry which is preliminary data.</text>
</comment>
<dbReference type="AlphaFoldDB" id="A0A2T1EI89"/>
<evidence type="ECO:0000256" key="1">
    <source>
        <dbReference type="ARBA" id="ARBA00000441"/>
    </source>
</evidence>
<evidence type="ECO:0000256" key="3">
    <source>
        <dbReference type="ARBA" id="ARBA00010387"/>
    </source>
</evidence>
<gene>
    <name evidence="9" type="ORF">C7B82_05700</name>
</gene>
<dbReference type="NCBIfam" id="NF033379">
    <property type="entry name" value="FrucBisAld_I"/>
    <property type="match status" value="1"/>
</dbReference>
<comment type="catalytic activity">
    <reaction evidence="1">
        <text>beta-D-fructose 1,6-bisphosphate = D-glyceraldehyde 3-phosphate + dihydroxyacetone phosphate</text>
        <dbReference type="Rhea" id="RHEA:14729"/>
        <dbReference type="ChEBI" id="CHEBI:32966"/>
        <dbReference type="ChEBI" id="CHEBI:57642"/>
        <dbReference type="ChEBI" id="CHEBI:59776"/>
        <dbReference type="EC" id="4.1.2.13"/>
    </reaction>
</comment>
<reference evidence="10" key="1">
    <citation type="submission" date="2018-02" db="EMBL/GenBank/DDBJ databases">
        <authorList>
            <person name="Moore K."/>
            <person name="Momper L."/>
        </authorList>
    </citation>
    <scope>NUCLEOTIDE SEQUENCE [LARGE SCALE GENOMIC DNA]</scope>
    <source>
        <strain evidence="10">ULC18</strain>
    </source>
</reference>
<dbReference type="InterPro" id="IPR000741">
    <property type="entry name" value="FBA_I"/>
</dbReference>
<dbReference type="GO" id="GO:0006096">
    <property type="term" value="P:glycolytic process"/>
    <property type="evidence" value="ECO:0007669"/>
    <property type="project" value="UniProtKB-UniPathway"/>
</dbReference>
<dbReference type="InterPro" id="IPR013785">
    <property type="entry name" value="Aldolase_TIM"/>
</dbReference>
<keyword evidence="5" id="KW-0324">Glycolysis</keyword>
<dbReference type="UniPathway" id="UPA00109">
    <property type="reaction ID" value="UER00183"/>
</dbReference>
<keyword evidence="6" id="KW-0456">Lyase</keyword>
<accession>A0A2T1EI89</accession>
<evidence type="ECO:0000256" key="4">
    <source>
        <dbReference type="ARBA" id="ARBA00013068"/>
    </source>
</evidence>
<comment type="similarity">
    <text evidence="3">Belongs to the class I fructose-bisphosphate aldolase family.</text>
</comment>
<sequence length="342" mass="37277">MYEQELIATAKAMVAPGKGILAADESYSTANKRFEKLGIPTTEEMRRAYREMLFTASGIGEFFSGVILFDETIRQATKDGIPFTKVLLDAGIIPGIKLDEGAKPLAKAPGETVTEGLDGLRDRIAEYYKMGARFAKWRAVITIGKGIPSHRCIDTNAHALARYAALCQEGGLVPIVEPEVLMDGDHTLEDSYGVHHEVLKTVFDALYAQGVEPDQMILKPSMVISGEKCPQQASVEEVAKWTVKCLRERVPAAVPGCAFLSGGQSDELATAHLSAMNALFKDQLPWQLTFSYGRALQQAAMQTWNGQDANVPAAQKELYHRAKLNSAAALGLYQPEMEQVAA</sequence>
<dbReference type="PANTHER" id="PTHR11627">
    <property type="entry name" value="FRUCTOSE-BISPHOSPHATE ALDOLASE"/>
    <property type="match status" value="1"/>
</dbReference>